<gene>
    <name evidence="2" type="ORF">SAMN04490178_1571</name>
</gene>
<keyword evidence="1" id="KW-0472">Membrane</keyword>
<dbReference type="AlphaFoldDB" id="A0A1H8Y7I8"/>
<name>A0A1H8Y7I8_9FIRM</name>
<keyword evidence="1" id="KW-0812">Transmembrane</keyword>
<protein>
    <submittedName>
        <fullName evidence="2">Uncharacterized protein</fullName>
    </submittedName>
</protein>
<sequence>MQYQYLIFQSREGANLSQIDFGFTKFFGRIILVVFIGLVALTGGICIFDSQGIQRRENGLISEFQAITHPKETQQLDFNLRHKIVRRWIDAEYRYKLSSTELESYYDQELLKKGWIKEPINEKGDEQFRYFKYKKGDYEIIFRPYKDIWIIQVYLRDFYDKLG</sequence>
<dbReference type="Proteomes" id="UP000198847">
    <property type="component" value="Unassembled WGS sequence"/>
</dbReference>
<accession>A0A1H8Y7I8</accession>
<evidence type="ECO:0000313" key="2">
    <source>
        <dbReference type="EMBL" id="SEP48047.1"/>
    </source>
</evidence>
<proteinExistence type="predicted"/>
<reference evidence="2 3" key="1">
    <citation type="submission" date="2016-10" db="EMBL/GenBank/DDBJ databases">
        <authorList>
            <person name="de Groot N.N."/>
        </authorList>
    </citation>
    <scope>NUCLEOTIDE SEQUENCE [LARGE SCALE GENOMIC DNA]</scope>
    <source>
        <strain evidence="2 3">DSM 13305</strain>
    </source>
</reference>
<dbReference type="OrthoDB" id="1682777at2"/>
<evidence type="ECO:0000313" key="3">
    <source>
        <dbReference type="Proteomes" id="UP000198847"/>
    </source>
</evidence>
<keyword evidence="1" id="KW-1133">Transmembrane helix</keyword>
<dbReference type="EMBL" id="FODY01000057">
    <property type="protein sequence ID" value="SEP48047.1"/>
    <property type="molecule type" value="Genomic_DNA"/>
</dbReference>
<evidence type="ECO:0000256" key="1">
    <source>
        <dbReference type="SAM" id="Phobius"/>
    </source>
</evidence>
<keyword evidence="3" id="KW-1185">Reference proteome</keyword>
<organism evidence="2 3">
    <name type="scientific">Propionispora vibrioides</name>
    <dbReference type="NCBI Taxonomy" id="112903"/>
    <lineage>
        <taxon>Bacteria</taxon>
        <taxon>Bacillati</taxon>
        <taxon>Bacillota</taxon>
        <taxon>Negativicutes</taxon>
        <taxon>Selenomonadales</taxon>
        <taxon>Sporomusaceae</taxon>
        <taxon>Propionispora</taxon>
    </lineage>
</organism>
<feature type="transmembrane region" description="Helical" evidence="1">
    <location>
        <begin position="26"/>
        <end position="48"/>
    </location>
</feature>